<evidence type="ECO:0000313" key="2">
    <source>
        <dbReference type="Proteomes" id="UP000037035"/>
    </source>
</evidence>
<dbReference type="EMBL" id="LAVV01001330">
    <property type="protein sequence ID" value="KNZ63635.1"/>
    <property type="molecule type" value="Genomic_DNA"/>
</dbReference>
<evidence type="ECO:0000313" key="1">
    <source>
        <dbReference type="EMBL" id="KNZ63635.1"/>
    </source>
</evidence>
<accession>A0A0L6VTV0</accession>
<sequence length="49" mass="5501">VSMEILGSVLKRIHLTLWINCISVTIGEVSGGKLKADEWIVLFTIICWN</sequence>
<dbReference type="VEuPathDB" id="FungiDB:VP01_11198g1"/>
<dbReference type="Proteomes" id="UP000037035">
    <property type="component" value="Unassembled WGS sequence"/>
</dbReference>
<gene>
    <name evidence="1" type="ORF">VP01_11198g1</name>
</gene>
<organism evidence="1 2">
    <name type="scientific">Puccinia sorghi</name>
    <dbReference type="NCBI Taxonomy" id="27349"/>
    <lineage>
        <taxon>Eukaryota</taxon>
        <taxon>Fungi</taxon>
        <taxon>Dikarya</taxon>
        <taxon>Basidiomycota</taxon>
        <taxon>Pucciniomycotina</taxon>
        <taxon>Pucciniomycetes</taxon>
        <taxon>Pucciniales</taxon>
        <taxon>Pucciniaceae</taxon>
        <taxon>Puccinia</taxon>
    </lineage>
</organism>
<proteinExistence type="predicted"/>
<dbReference type="OrthoDB" id="3056932at2759"/>
<comment type="caution">
    <text evidence="1">The sequence shown here is derived from an EMBL/GenBank/DDBJ whole genome shotgun (WGS) entry which is preliminary data.</text>
</comment>
<keyword evidence="2" id="KW-1185">Reference proteome</keyword>
<protein>
    <submittedName>
        <fullName evidence="1">Uncharacterized protein</fullName>
    </submittedName>
</protein>
<name>A0A0L6VTV0_9BASI</name>
<feature type="non-terminal residue" evidence="1">
    <location>
        <position position="1"/>
    </location>
</feature>
<reference evidence="1 2" key="1">
    <citation type="submission" date="2015-08" db="EMBL/GenBank/DDBJ databases">
        <title>Next Generation Sequencing and Analysis of the Genome of Puccinia sorghi L Schw, the Causal Agent of Maize Common Rust.</title>
        <authorList>
            <person name="Rochi L."/>
            <person name="Burguener G."/>
            <person name="Darino M."/>
            <person name="Turjanski A."/>
            <person name="Kreff E."/>
            <person name="Dieguez M.J."/>
            <person name="Sacco F."/>
        </authorList>
    </citation>
    <scope>NUCLEOTIDE SEQUENCE [LARGE SCALE GENOMIC DNA]</scope>
    <source>
        <strain evidence="1 2">RO10H11247</strain>
    </source>
</reference>
<dbReference type="AlphaFoldDB" id="A0A0L6VTV0"/>